<feature type="transmembrane region" description="Helical" evidence="1">
    <location>
        <begin position="66"/>
        <end position="82"/>
    </location>
</feature>
<evidence type="ECO:0000313" key="4">
    <source>
        <dbReference type="Proteomes" id="UP000252585"/>
    </source>
</evidence>
<dbReference type="EMBL" id="QPJJ01000007">
    <property type="protein sequence ID" value="RCW69705.1"/>
    <property type="molecule type" value="Genomic_DNA"/>
</dbReference>
<feature type="transmembrane region" description="Helical" evidence="1">
    <location>
        <begin position="168"/>
        <end position="185"/>
    </location>
</feature>
<feature type="transmembrane region" description="Helical" evidence="1">
    <location>
        <begin position="119"/>
        <end position="137"/>
    </location>
</feature>
<dbReference type="InterPro" id="IPR018677">
    <property type="entry name" value="DUF2157"/>
</dbReference>
<proteinExistence type="predicted"/>
<feature type="transmembrane region" description="Helical" evidence="1">
    <location>
        <begin position="244"/>
        <end position="264"/>
    </location>
</feature>
<feature type="domain" description="DUF2157" evidence="2">
    <location>
        <begin position="12"/>
        <end position="143"/>
    </location>
</feature>
<keyword evidence="1" id="KW-1133">Transmembrane helix</keyword>
<feature type="transmembrane region" description="Helical" evidence="1">
    <location>
        <begin position="367"/>
        <end position="384"/>
    </location>
</feature>
<keyword evidence="1" id="KW-0472">Membrane</keyword>
<keyword evidence="4" id="KW-1185">Reference proteome</keyword>
<dbReference type="RefSeq" id="WP_114352927.1">
    <property type="nucleotide sequence ID" value="NZ_QPJJ01000007.1"/>
</dbReference>
<feature type="transmembrane region" description="Helical" evidence="1">
    <location>
        <begin position="316"/>
        <end position="333"/>
    </location>
</feature>
<evidence type="ECO:0000313" key="3">
    <source>
        <dbReference type="EMBL" id="RCW69705.1"/>
    </source>
</evidence>
<feature type="transmembrane region" description="Helical" evidence="1">
    <location>
        <begin position="144"/>
        <end position="162"/>
    </location>
</feature>
<dbReference type="OrthoDB" id="5351773at2"/>
<accession>A0A368XPC0</accession>
<feature type="transmembrane region" description="Helical" evidence="1">
    <location>
        <begin position="215"/>
        <end position="232"/>
    </location>
</feature>
<comment type="caution">
    <text evidence="3">The sequence shown here is derived from an EMBL/GenBank/DDBJ whole genome shotgun (WGS) entry which is preliminary data.</text>
</comment>
<dbReference type="Proteomes" id="UP000252585">
    <property type="component" value="Unassembled WGS sequence"/>
</dbReference>
<feature type="transmembrane region" description="Helical" evidence="1">
    <location>
        <begin position="192"/>
        <end position="209"/>
    </location>
</feature>
<gene>
    <name evidence="3" type="ORF">DFR57_10793</name>
</gene>
<name>A0A368XPC0_9BACI</name>
<reference evidence="3 4" key="1">
    <citation type="submission" date="2018-07" db="EMBL/GenBank/DDBJ databases">
        <title>Genomic Encyclopedia of Type Strains, Phase IV (KMG-IV): sequencing the most valuable type-strain genomes for metagenomic binning, comparative biology and taxonomic classification.</title>
        <authorList>
            <person name="Goeker M."/>
        </authorList>
    </citation>
    <scope>NUCLEOTIDE SEQUENCE [LARGE SCALE GENOMIC DNA]</scope>
    <source>
        <strain evidence="3 4">DSM 27696</strain>
    </source>
</reference>
<sequence length="401" mass="47082">MNRNQLQNEVNDWVEEEIISAQQAEKILAKYPAQNRSYLLIMFASLFIGLGFLTFIASNLQSLPDMVNMAIILVFMVGYYLAGEWVYRKRSEMLGIGLLIIGLLIFGAGIFLTGQMYHYSYYQAFPFIIWSIAAFLLFMIYKRVPLYVVAITILTIGQFYQFMTYHTFNLWLFALLLIGFSHYTYHYANKLYSYLFALSLIVQSLMLVFVNSYDYYWLIVLFLIVYIISEVVGKRAIEEPFKWLALLSIFIVTCIETFFISEIINFVEKNWLFFFVWLFIFSIAILIKYFKKQIYTYTQLVLFIPILFAGEWADVLSMIALFVFSLGLLFHGYRIEDNETISYGTLAFLISTFIAYIHLAWAFLDKSLFFFIGGIILFTLSYFLEKKRRRLKADNSEGVEK</sequence>
<evidence type="ECO:0000259" key="2">
    <source>
        <dbReference type="Pfam" id="PF09925"/>
    </source>
</evidence>
<feature type="transmembrane region" description="Helical" evidence="1">
    <location>
        <begin position="294"/>
        <end position="310"/>
    </location>
</feature>
<keyword evidence="1" id="KW-0812">Transmembrane</keyword>
<organism evidence="3 4">
    <name type="scientific">Saliterribacillus persicus</name>
    <dbReference type="NCBI Taxonomy" id="930114"/>
    <lineage>
        <taxon>Bacteria</taxon>
        <taxon>Bacillati</taxon>
        <taxon>Bacillota</taxon>
        <taxon>Bacilli</taxon>
        <taxon>Bacillales</taxon>
        <taxon>Bacillaceae</taxon>
        <taxon>Saliterribacillus</taxon>
    </lineage>
</organism>
<evidence type="ECO:0000256" key="1">
    <source>
        <dbReference type="SAM" id="Phobius"/>
    </source>
</evidence>
<feature type="transmembrane region" description="Helical" evidence="1">
    <location>
        <begin position="94"/>
        <end position="113"/>
    </location>
</feature>
<feature type="transmembrane region" description="Helical" evidence="1">
    <location>
        <begin position="340"/>
        <end position="361"/>
    </location>
</feature>
<protein>
    <submittedName>
        <fullName evidence="3">Putative membrane protein</fullName>
    </submittedName>
</protein>
<dbReference type="Pfam" id="PF09925">
    <property type="entry name" value="DUF2157"/>
    <property type="match status" value="1"/>
</dbReference>
<dbReference type="AlphaFoldDB" id="A0A368XPC0"/>
<feature type="transmembrane region" description="Helical" evidence="1">
    <location>
        <begin position="38"/>
        <end position="60"/>
    </location>
</feature>
<feature type="transmembrane region" description="Helical" evidence="1">
    <location>
        <begin position="270"/>
        <end position="287"/>
    </location>
</feature>